<accession>A0ABU4ER57</accession>
<name>A0ABU4ER57_WILMA</name>
<sequence>MLIGRCVITVAGYRPIPDAATPATIAERERAIGKLLTVERHFLKSMGFYYKEVGHSWGFYRIKNDRLFDRRWDRAVQIAAARHADD</sequence>
<keyword evidence="2" id="KW-1185">Reference proteome</keyword>
<gene>
    <name evidence="1" type="ORF">R4198_08560</name>
</gene>
<dbReference type="Proteomes" id="UP001185792">
    <property type="component" value="Unassembled WGS sequence"/>
</dbReference>
<dbReference type="EMBL" id="JAWLUM010000001">
    <property type="protein sequence ID" value="MDV7133747.1"/>
    <property type="molecule type" value="Genomic_DNA"/>
</dbReference>
<protein>
    <submittedName>
        <fullName evidence="1">Uncharacterized protein</fullName>
    </submittedName>
</protein>
<evidence type="ECO:0000313" key="1">
    <source>
        <dbReference type="EMBL" id="MDV7133747.1"/>
    </source>
</evidence>
<evidence type="ECO:0000313" key="2">
    <source>
        <dbReference type="Proteomes" id="UP001185792"/>
    </source>
</evidence>
<proteinExistence type="predicted"/>
<comment type="caution">
    <text evidence="1">The sequence shown here is derived from an EMBL/GenBank/DDBJ whole genome shotgun (WGS) entry which is preliminary data.</text>
</comment>
<dbReference type="RefSeq" id="WP_317712746.1">
    <property type="nucleotide sequence ID" value="NZ_JAWLUM010000001.1"/>
</dbReference>
<reference evidence="1 2" key="1">
    <citation type="submission" date="2023-10" db="EMBL/GenBank/DDBJ databases">
        <title>Development of a sustainable strategy for remediation of hydrocarbon-contaminated territories based on the waste exchange concept.</title>
        <authorList>
            <person name="Krivoruchko A."/>
        </authorList>
    </citation>
    <scope>NUCLEOTIDE SEQUENCE [LARGE SCALE GENOMIC DNA]</scope>
    <source>
        <strain evidence="1 2">IEGM 1236</strain>
    </source>
</reference>
<organism evidence="1 2">
    <name type="scientific">Williamsia marianensis</name>
    <dbReference type="NCBI Taxonomy" id="85044"/>
    <lineage>
        <taxon>Bacteria</taxon>
        <taxon>Bacillati</taxon>
        <taxon>Actinomycetota</taxon>
        <taxon>Actinomycetes</taxon>
        <taxon>Mycobacteriales</taxon>
        <taxon>Nocardiaceae</taxon>
        <taxon>Williamsia</taxon>
    </lineage>
</organism>